<dbReference type="PROSITE" id="PS51257">
    <property type="entry name" value="PROKAR_LIPOPROTEIN"/>
    <property type="match status" value="1"/>
</dbReference>
<dbReference type="EMBL" id="CP071090">
    <property type="protein sequence ID" value="QSQ23601.1"/>
    <property type="molecule type" value="Genomic_DNA"/>
</dbReference>
<evidence type="ECO:0000256" key="1">
    <source>
        <dbReference type="SAM" id="MobiDB-lite"/>
    </source>
</evidence>
<dbReference type="RefSeq" id="WP_206725173.1">
    <property type="nucleotide sequence ID" value="NZ_CP071090.1"/>
</dbReference>
<sequence length="77" mass="7614">MRRVLSSVGVATGLALVLVACGIKGSPKPPVPAPAPATETQPPPQDPNRGPIEPSGPTLTPTADAGIVAPGDNNEPT</sequence>
<proteinExistence type="predicted"/>
<reference evidence="2 3" key="1">
    <citation type="submission" date="2021-02" db="EMBL/GenBank/DDBJ databases">
        <title>De Novo genome assembly of isolated myxobacteria.</title>
        <authorList>
            <person name="Stevens D.C."/>
        </authorList>
    </citation>
    <scope>NUCLEOTIDE SEQUENCE [LARGE SCALE GENOMIC DNA]</scope>
    <source>
        <strain evidence="3">SCPEA02</strain>
    </source>
</reference>
<feature type="compositionally biased region" description="Pro residues" evidence="1">
    <location>
        <begin position="27"/>
        <end position="46"/>
    </location>
</feature>
<keyword evidence="3" id="KW-1185">Reference proteome</keyword>
<organism evidence="2 3">
    <name type="scientific">Pyxidicoccus parkwayensis</name>
    <dbReference type="NCBI Taxonomy" id="2813578"/>
    <lineage>
        <taxon>Bacteria</taxon>
        <taxon>Pseudomonadati</taxon>
        <taxon>Myxococcota</taxon>
        <taxon>Myxococcia</taxon>
        <taxon>Myxococcales</taxon>
        <taxon>Cystobacterineae</taxon>
        <taxon>Myxococcaceae</taxon>
        <taxon>Pyxidicoccus</taxon>
    </lineage>
</organism>
<evidence type="ECO:0000313" key="2">
    <source>
        <dbReference type="EMBL" id="QSQ23601.1"/>
    </source>
</evidence>
<dbReference type="Proteomes" id="UP000662747">
    <property type="component" value="Chromosome"/>
</dbReference>
<evidence type="ECO:0008006" key="4">
    <source>
        <dbReference type="Google" id="ProtNLM"/>
    </source>
</evidence>
<evidence type="ECO:0000313" key="3">
    <source>
        <dbReference type="Proteomes" id="UP000662747"/>
    </source>
</evidence>
<feature type="region of interest" description="Disordered" evidence="1">
    <location>
        <begin position="23"/>
        <end position="77"/>
    </location>
</feature>
<gene>
    <name evidence="2" type="ORF">JY651_01030</name>
</gene>
<name>A0ABX7NYU2_9BACT</name>
<protein>
    <recommendedName>
        <fullName evidence="4">Lipoprotein</fullName>
    </recommendedName>
</protein>
<accession>A0ABX7NYU2</accession>